<evidence type="ECO:0000313" key="15">
    <source>
        <dbReference type="EMBL" id="KAI5060084.1"/>
    </source>
</evidence>
<dbReference type="SFLD" id="SFLDS00032">
    <property type="entry name" value="Radical_SAM_3-amino-3-carboxyp"/>
    <property type="match status" value="1"/>
</dbReference>
<dbReference type="EC" id="2.5.1.108" evidence="4"/>
<comment type="pathway">
    <text evidence="2">Protein modification; peptidyl-diphthamide biosynthesis.</text>
</comment>
<keyword evidence="9" id="KW-0408">Iron</keyword>
<protein>
    <recommendedName>
        <fullName evidence="5">2-(3-amino-3-carboxypropyl)histidine synthase subunit 1</fullName>
        <ecNumber evidence="4">2.5.1.108</ecNumber>
    </recommendedName>
    <alternativeName>
        <fullName evidence="12">Diphthamide biosynthesis protein 1</fullName>
    </alternativeName>
    <alternativeName>
        <fullName evidence="13">Diphtheria toxin resistance protein 1</fullName>
    </alternativeName>
    <alternativeName>
        <fullName evidence="11">S-adenosyl-L-methionine:L-histidine 3-amino-3-carboxypropyltransferase 1</fullName>
    </alternativeName>
</protein>
<gene>
    <name evidence="15" type="ORF">GOP47_0024504</name>
</gene>
<dbReference type="InterPro" id="IPR042264">
    <property type="entry name" value="DPH1/DPH2_2"/>
</dbReference>
<evidence type="ECO:0000256" key="4">
    <source>
        <dbReference type="ARBA" id="ARBA00012221"/>
    </source>
</evidence>
<evidence type="ECO:0000256" key="12">
    <source>
        <dbReference type="ARBA" id="ARBA00032574"/>
    </source>
</evidence>
<proteinExistence type="inferred from homology"/>
<dbReference type="GO" id="GO:0046872">
    <property type="term" value="F:metal ion binding"/>
    <property type="evidence" value="ECO:0007669"/>
    <property type="project" value="UniProtKB-KW"/>
</dbReference>
<evidence type="ECO:0000256" key="3">
    <source>
        <dbReference type="ARBA" id="ARBA00010173"/>
    </source>
</evidence>
<sequence length="502" mass="55337">MAEAGPLALNATATEKRKTVGHPRRFVRQQVPDSIIDDPALRAAMAILPAHYNLEIPKTVWRIRQANAKRVALQFPEGLLMFALPLCDILDSFAGVEECFVLGDVTYGACCVDDFAAASLGADFLVHYGHSCLVPIDNSLIPCLYVFVEIQIDALHLVDTVKLNFSPEKKIALAGTIQFGPAVHAAKAALGAHFASVVVPQAKPLSGGEVLGCTAPSMPQGSVDVIVFVADGRFHLEAFMIANPSVKAFRYDPYSKVLSLEEYDHDGMREARRNAIEQADGSGKHWGIVLGTLGRQGNPKVLAHIEKCLAARGKEYTVFLMSELSPTKISLFEDAVDVWVQIACPRLSIDWGEAFSKPLLNPYEANVALGFVKPWWSLELLACKCDKATEFEGHDGSSSCKSMAETKGFMSYDSGTPVLMARQRWKFEGLRVKGGNLWYLAFLSWARRLYGLMGGTWIPSVLWKCKGVYIGFSWIRLDSLLPIMAINKHRFNRLFQPLSAQK</sequence>
<dbReference type="Proteomes" id="UP000886520">
    <property type="component" value="Chromosome 24"/>
</dbReference>
<evidence type="ECO:0000256" key="7">
    <source>
        <dbReference type="ARBA" id="ARBA00022691"/>
    </source>
</evidence>
<keyword evidence="8" id="KW-0479">Metal-binding</keyword>
<dbReference type="GO" id="GO:0051536">
    <property type="term" value="F:iron-sulfur cluster binding"/>
    <property type="evidence" value="ECO:0007669"/>
    <property type="project" value="UniProtKB-KW"/>
</dbReference>
<keyword evidence="7" id="KW-0949">S-adenosyl-L-methionine</keyword>
<dbReference type="OrthoDB" id="1649088at2759"/>
<dbReference type="PANTHER" id="PTHR10762">
    <property type="entry name" value="DIPHTHAMIDE BIOSYNTHESIS PROTEIN"/>
    <property type="match status" value="1"/>
</dbReference>
<dbReference type="GO" id="GO:0017183">
    <property type="term" value="P:protein histidyl modification to diphthamide"/>
    <property type="evidence" value="ECO:0007669"/>
    <property type="project" value="InterPro"/>
</dbReference>
<comment type="catalytic activity">
    <reaction evidence="14">
        <text>L-histidyl-[translation elongation factor 2] + S-adenosyl-L-methionine = 2-[(3S)-amino-3-carboxypropyl]-L-histidyl-[translation elongation factor 2] + S-methyl-5'-thioadenosine + H(+)</text>
        <dbReference type="Rhea" id="RHEA:36783"/>
        <dbReference type="Rhea" id="RHEA-COMP:9748"/>
        <dbReference type="Rhea" id="RHEA-COMP:9749"/>
        <dbReference type="ChEBI" id="CHEBI:15378"/>
        <dbReference type="ChEBI" id="CHEBI:17509"/>
        <dbReference type="ChEBI" id="CHEBI:29979"/>
        <dbReference type="ChEBI" id="CHEBI:59789"/>
        <dbReference type="ChEBI" id="CHEBI:73995"/>
        <dbReference type="EC" id="2.5.1.108"/>
    </reaction>
</comment>
<evidence type="ECO:0000256" key="10">
    <source>
        <dbReference type="ARBA" id="ARBA00023014"/>
    </source>
</evidence>
<dbReference type="Pfam" id="PF01866">
    <property type="entry name" value="Diphthamide_syn"/>
    <property type="match status" value="1"/>
</dbReference>
<dbReference type="AlphaFoldDB" id="A0A9D4Z3R1"/>
<dbReference type="Gene3D" id="3.40.50.11860">
    <property type="entry name" value="Diphthamide synthesis DPH1/DPH2 domain 3"/>
    <property type="match status" value="1"/>
</dbReference>
<evidence type="ECO:0000256" key="6">
    <source>
        <dbReference type="ARBA" id="ARBA00022679"/>
    </source>
</evidence>
<keyword evidence="16" id="KW-1185">Reference proteome</keyword>
<dbReference type="PANTHER" id="PTHR10762:SF1">
    <property type="entry name" value="2-(3-AMINO-3-CARBOXYPROPYL)HISTIDINE SYNTHASE SUBUNIT 1"/>
    <property type="match status" value="1"/>
</dbReference>
<evidence type="ECO:0000256" key="9">
    <source>
        <dbReference type="ARBA" id="ARBA00023004"/>
    </source>
</evidence>
<evidence type="ECO:0000256" key="14">
    <source>
        <dbReference type="ARBA" id="ARBA00048403"/>
    </source>
</evidence>
<comment type="cofactor">
    <cofactor evidence="1">
        <name>[4Fe-4S] cluster</name>
        <dbReference type="ChEBI" id="CHEBI:49883"/>
    </cofactor>
</comment>
<dbReference type="FunFam" id="3.40.50.11850:FF:000002">
    <property type="entry name" value="2-(3-amino-3-carboxypropyl)histidine synthase subunit 1"/>
    <property type="match status" value="1"/>
</dbReference>
<dbReference type="EMBL" id="JABFUD020000024">
    <property type="protein sequence ID" value="KAI5060084.1"/>
    <property type="molecule type" value="Genomic_DNA"/>
</dbReference>
<dbReference type="InterPro" id="IPR016435">
    <property type="entry name" value="DPH1/DPH2"/>
</dbReference>
<comment type="similarity">
    <text evidence="3">Belongs to the DPH1/DPH2 family. DPH1 subfamily.</text>
</comment>
<dbReference type="FunFam" id="3.40.50.11840:FF:000001">
    <property type="entry name" value="2-(3-amino-3-carboxypropyl)histidine synthase subunit 1"/>
    <property type="match status" value="1"/>
</dbReference>
<evidence type="ECO:0000256" key="8">
    <source>
        <dbReference type="ARBA" id="ARBA00022723"/>
    </source>
</evidence>
<reference evidence="15" key="1">
    <citation type="submission" date="2021-01" db="EMBL/GenBank/DDBJ databases">
        <title>Adiantum capillus-veneris genome.</title>
        <authorList>
            <person name="Fang Y."/>
            <person name="Liao Q."/>
        </authorList>
    </citation>
    <scope>NUCLEOTIDE SEQUENCE</scope>
    <source>
        <strain evidence="15">H3</strain>
        <tissue evidence="15">Leaf</tissue>
    </source>
</reference>
<dbReference type="Gene3D" id="3.40.50.11850">
    <property type="entry name" value="Diphthamide synthesis DPH1/DPH2 domain 2"/>
    <property type="match status" value="1"/>
</dbReference>
<evidence type="ECO:0000256" key="2">
    <source>
        <dbReference type="ARBA" id="ARBA00005156"/>
    </source>
</evidence>
<organism evidence="15 16">
    <name type="scientific">Adiantum capillus-veneris</name>
    <name type="common">Maidenhair fern</name>
    <dbReference type="NCBI Taxonomy" id="13818"/>
    <lineage>
        <taxon>Eukaryota</taxon>
        <taxon>Viridiplantae</taxon>
        <taxon>Streptophyta</taxon>
        <taxon>Embryophyta</taxon>
        <taxon>Tracheophyta</taxon>
        <taxon>Polypodiopsida</taxon>
        <taxon>Polypodiidae</taxon>
        <taxon>Polypodiales</taxon>
        <taxon>Pteridineae</taxon>
        <taxon>Pteridaceae</taxon>
        <taxon>Vittarioideae</taxon>
        <taxon>Adiantum</taxon>
    </lineage>
</organism>
<evidence type="ECO:0000256" key="1">
    <source>
        <dbReference type="ARBA" id="ARBA00001966"/>
    </source>
</evidence>
<evidence type="ECO:0000256" key="13">
    <source>
        <dbReference type="ARBA" id="ARBA00032789"/>
    </source>
</evidence>
<evidence type="ECO:0000256" key="11">
    <source>
        <dbReference type="ARBA" id="ARBA00031690"/>
    </source>
</evidence>
<evidence type="ECO:0000256" key="5">
    <source>
        <dbReference type="ARBA" id="ARBA00021915"/>
    </source>
</evidence>
<dbReference type="GO" id="GO:0090560">
    <property type="term" value="F:2-(3-amino-3-carboxypropyl)histidine synthase activity"/>
    <property type="evidence" value="ECO:0007669"/>
    <property type="project" value="UniProtKB-EC"/>
</dbReference>
<dbReference type="InterPro" id="IPR042265">
    <property type="entry name" value="DPH1/DPH2_3"/>
</dbReference>
<dbReference type="Gene3D" id="3.40.50.11840">
    <property type="entry name" value="Diphthamide synthesis DPH1/DPH2 domain 1"/>
    <property type="match status" value="1"/>
</dbReference>
<keyword evidence="6" id="KW-0808">Transferase</keyword>
<keyword evidence="10" id="KW-0411">Iron-sulfur</keyword>
<dbReference type="FunFam" id="3.40.50.11860:FF:000002">
    <property type="entry name" value="2-(3-amino-3-carboxypropyl)histidine synthase subunit 1"/>
    <property type="match status" value="1"/>
</dbReference>
<dbReference type="NCBIfam" id="TIGR00322">
    <property type="entry name" value="diphth2_R"/>
    <property type="match status" value="1"/>
</dbReference>
<comment type="caution">
    <text evidence="15">The sequence shown here is derived from an EMBL/GenBank/DDBJ whole genome shotgun (WGS) entry which is preliminary data.</text>
</comment>
<dbReference type="InterPro" id="IPR042263">
    <property type="entry name" value="DPH1/DPH2_1"/>
</dbReference>
<evidence type="ECO:0000313" key="16">
    <source>
        <dbReference type="Proteomes" id="UP000886520"/>
    </source>
</evidence>
<name>A0A9D4Z3R1_ADICA</name>
<accession>A0A9D4Z3R1</accession>